<gene>
    <name evidence="3" type="ORF">EVI01_06110</name>
</gene>
<evidence type="ECO:0000313" key="4">
    <source>
        <dbReference type="Proteomes" id="UP000321830"/>
    </source>
</evidence>
<organism evidence="3 4">
    <name type="scientific">Enterococcus villorum</name>
    <dbReference type="NCBI Taxonomy" id="112904"/>
    <lineage>
        <taxon>Bacteria</taxon>
        <taxon>Bacillati</taxon>
        <taxon>Bacillota</taxon>
        <taxon>Bacilli</taxon>
        <taxon>Lactobacillales</taxon>
        <taxon>Enterococcaceae</taxon>
        <taxon>Enterococcus</taxon>
    </lineage>
</organism>
<evidence type="ECO:0000259" key="2">
    <source>
        <dbReference type="Pfam" id="PF19200"/>
    </source>
</evidence>
<dbReference type="PANTHER" id="PTHR38435:SF2">
    <property type="entry name" value="DUF871 DOMAIN-CONTAINING PROTEIN"/>
    <property type="match status" value="1"/>
</dbReference>
<comment type="caution">
    <text evidence="3">The sequence shown here is derived from an EMBL/GenBank/DDBJ whole genome shotgun (WGS) entry which is preliminary data.</text>
</comment>
<accession>A0A511IZU8</accession>
<feature type="domain" description="6-phospho-N-acetylmuramidase C-terminal" evidence="1">
    <location>
        <begin position="247"/>
        <end position="347"/>
    </location>
</feature>
<dbReference type="InterPro" id="IPR013785">
    <property type="entry name" value="Aldolase_TIM"/>
</dbReference>
<proteinExistence type="predicted"/>
<dbReference type="PANTHER" id="PTHR38435">
    <property type="match status" value="1"/>
</dbReference>
<dbReference type="AlphaFoldDB" id="A0A511IZU8"/>
<evidence type="ECO:0000259" key="1">
    <source>
        <dbReference type="Pfam" id="PF05913"/>
    </source>
</evidence>
<dbReference type="Pfam" id="PF05913">
    <property type="entry name" value="MupG_C"/>
    <property type="match status" value="1"/>
</dbReference>
<dbReference type="Gene3D" id="2.40.100.10">
    <property type="entry name" value="Cyclophilin-like"/>
    <property type="match status" value="1"/>
</dbReference>
<dbReference type="RefSeq" id="WP_010751601.1">
    <property type="nucleotide sequence ID" value="NZ_BJWF01000004.1"/>
</dbReference>
<dbReference type="SUPFAM" id="SSF51445">
    <property type="entry name" value="(Trans)glycosidases"/>
    <property type="match status" value="1"/>
</dbReference>
<sequence>MFGFSVFMNDELTEAKKTYIQKMAKNGFTGMFTSMHIPEDDHSSYKKRLRELGECAKKNQLELMVDISGDALNRAGFSLEDLEPLKKIGVTGLRMDYHIPIKQMAKWSHQMKISLNASTITEQDVMALKAENADFSKLEAWHNYYPRPETGLDRSWYKEKNVWLKKQGFTIQGFVAGDEDLRGPLYQGLPTLEIHRNVHPLAAALDLSSCGTDLIYIGDGGLSEKVQQQFFMYRKEQTILLHAKVIDPQFYEYVLGTHTNRQDEARDVIRSANARFRKIPQVPPRNTKERKKGTVTLDNERYLRYMGEIQITKKDLPSNEKVNRVAQVSQKDLPLLEQIRAGVNFKIIEKEGKENGTN</sequence>
<dbReference type="InterPro" id="IPR017853">
    <property type="entry name" value="GH"/>
</dbReference>
<dbReference type="InterPro" id="IPR008589">
    <property type="entry name" value="MupG"/>
</dbReference>
<dbReference type="InterPro" id="IPR043797">
    <property type="entry name" value="MupG_N"/>
</dbReference>
<dbReference type="Proteomes" id="UP000321830">
    <property type="component" value="Unassembled WGS sequence"/>
</dbReference>
<dbReference type="Pfam" id="PF19200">
    <property type="entry name" value="MupG_N"/>
    <property type="match status" value="1"/>
</dbReference>
<dbReference type="Gene3D" id="3.20.20.70">
    <property type="entry name" value="Aldolase class I"/>
    <property type="match status" value="1"/>
</dbReference>
<protein>
    <submittedName>
        <fullName evidence="3">Uncharacterized protein</fullName>
    </submittedName>
</protein>
<evidence type="ECO:0000313" key="3">
    <source>
        <dbReference type="EMBL" id="GEL91274.1"/>
    </source>
</evidence>
<dbReference type="InterPro" id="IPR043894">
    <property type="entry name" value="MupG_C"/>
</dbReference>
<dbReference type="SUPFAM" id="SSF50891">
    <property type="entry name" value="Cyclophilin-like"/>
    <property type="match status" value="1"/>
</dbReference>
<dbReference type="EMBL" id="BJWF01000004">
    <property type="protein sequence ID" value="GEL91274.1"/>
    <property type="molecule type" value="Genomic_DNA"/>
</dbReference>
<name>A0A511IZU8_9ENTE</name>
<dbReference type="InterPro" id="IPR029000">
    <property type="entry name" value="Cyclophilin-like_dom_sf"/>
</dbReference>
<feature type="domain" description="6-phospho-N-acetylmuramidase N-terminal" evidence="2">
    <location>
        <begin position="2"/>
        <end position="229"/>
    </location>
</feature>
<reference evidence="3 4" key="1">
    <citation type="submission" date="2019-07" db="EMBL/GenBank/DDBJ databases">
        <title>Whole genome shotgun sequence of Enterococcus villorum NBRC 100699.</title>
        <authorList>
            <person name="Hosoyama A."/>
            <person name="Uohara A."/>
            <person name="Ohji S."/>
            <person name="Ichikawa N."/>
        </authorList>
    </citation>
    <scope>NUCLEOTIDE SEQUENCE [LARGE SCALE GENOMIC DNA]</scope>
    <source>
        <strain evidence="3 4">NBRC 100699</strain>
    </source>
</reference>